<gene>
    <name evidence="2" type="ORF">SAMN04489842_1356</name>
</gene>
<dbReference type="AlphaFoldDB" id="A0A1H1CCM9"/>
<proteinExistence type="predicted"/>
<sequence length="284" mass="30780">MQSSTRRRVLAASVAGTVGLAGCLSETGDDETTDDSASNTDETEAEAPSVDWESVPEFRRWLTDEPQRAESNRRFDYVDTVTSMFISPAIGFVEEFDDDITGSLVHDGHEIHLGDFDRDAVVDAAASFSGEAGGPTDGIEYERTETYEGYTLFTDGLAVGEDAILWNLRDETATAAIDTRLDRDIRLEAAEPLFTAVFDRLPDGIEVVGQYGPPAGGDVSADEILLWGGTRESLESTDMTWIFVAEDEASVTDELLAELETVAVDPELEVDGQFVRIDGSMGLG</sequence>
<dbReference type="PROSITE" id="PS51257">
    <property type="entry name" value="PROKAR_LIPOPROTEIN"/>
    <property type="match status" value="1"/>
</dbReference>
<accession>A0A1H1CCM9</accession>
<evidence type="ECO:0000256" key="1">
    <source>
        <dbReference type="SAM" id="MobiDB-lite"/>
    </source>
</evidence>
<dbReference type="RefSeq" id="WP_090379108.1">
    <property type="nucleotide sequence ID" value="NZ_FNLC01000001.1"/>
</dbReference>
<organism evidence="2 3">
    <name type="scientific">Natronobacterium texcoconense</name>
    <dbReference type="NCBI Taxonomy" id="1095778"/>
    <lineage>
        <taxon>Archaea</taxon>
        <taxon>Methanobacteriati</taxon>
        <taxon>Methanobacteriota</taxon>
        <taxon>Stenosarchaea group</taxon>
        <taxon>Halobacteria</taxon>
        <taxon>Halobacteriales</taxon>
        <taxon>Natrialbaceae</taxon>
        <taxon>Natronobacterium</taxon>
    </lineage>
</organism>
<keyword evidence="3" id="KW-1185">Reference proteome</keyword>
<dbReference type="EMBL" id="FNLC01000001">
    <property type="protein sequence ID" value="SDQ61924.1"/>
    <property type="molecule type" value="Genomic_DNA"/>
</dbReference>
<dbReference type="Proteomes" id="UP000198848">
    <property type="component" value="Unassembled WGS sequence"/>
</dbReference>
<name>A0A1H1CCM9_NATTX</name>
<feature type="region of interest" description="Disordered" evidence="1">
    <location>
        <begin position="21"/>
        <end position="52"/>
    </location>
</feature>
<evidence type="ECO:0000313" key="2">
    <source>
        <dbReference type="EMBL" id="SDQ61924.1"/>
    </source>
</evidence>
<protein>
    <submittedName>
        <fullName evidence="2">Uncharacterized protein</fullName>
    </submittedName>
</protein>
<reference evidence="3" key="1">
    <citation type="submission" date="2016-10" db="EMBL/GenBank/DDBJ databases">
        <authorList>
            <person name="Varghese N."/>
            <person name="Submissions S."/>
        </authorList>
    </citation>
    <scope>NUCLEOTIDE SEQUENCE [LARGE SCALE GENOMIC DNA]</scope>
    <source>
        <strain evidence="3">DSM 24767</strain>
    </source>
</reference>
<evidence type="ECO:0000313" key="3">
    <source>
        <dbReference type="Proteomes" id="UP000198848"/>
    </source>
</evidence>